<dbReference type="PRINTS" id="PR00038">
    <property type="entry name" value="HTHLUXR"/>
</dbReference>
<organism evidence="4 5">
    <name type="scientific">Tropicimonas aquimaris</name>
    <dbReference type="NCBI Taxonomy" id="914152"/>
    <lineage>
        <taxon>Bacteria</taxon>
        <taxon>Pseudomonadati</taxon>
        <taxon>Pseudomonadota</taxon>
        <taxon>Alphaproteobacteria</taxon>
        <taxon>Rhodobacterales</taxon>
        <taxon>Roseobacteraceae</taxon>
        <taxon>Tropicimonas</taxon>
    </lineage>
</organism>
<feature type="domain" description="HTH luxR-type" evidence="3">
    <location>
        <begin position="810"/>
        <end position="875"/>
    </location>
</feature>
<gene>
    <name evidence="4" type="ORF">ACFQ2S_17910</name>
</gene>
<dbReference type="InterPro" id="IPR036388">
    <property type="entry name" value="WH-like_DNA-bd_sf"/>
</dbReference>
<dbReference type="Proteomes" id="UP001597108">
    <property type="component" value="Unassembled WGS sequence"/>
</dbReference>
<keyword evidence="5" id="KW-1185">Reference proteome</keyword>
<keyword evidence="2 4" id="KW-0067">ATP-binding</keyword>
<dbReference type="CDD" id="cd06170">
    <property type="entry name" value="LuxR_C_like"/>
    <property type="match status" value="1"/>
</dbReference>
<evidence type="ECO:0000259" key="3">
    <source>
        <dbReference type="PROSITE" id="PS50043"/>
    </source>
</evidence>
<dbReference type="InterPro" id="IPR016032">
    <property type="entry name" value="Sig_transdc_resp-reg_C-effctor"/>
</dbReference>
<dbReference type="InterPro" id="IPR003593">
    <property type="entry name" value="AAA+_ATPase"/>
</dbReference>
<dbReference type="InterPro" id="IPR000792">
    <property type="entry name" value="Tscrpt_reg_LuxR_C"/>
</dbReference>
<accession>A0ABW3IU16</accession>
<dbReference type="PANTHER" id="PTHR16305">
    <property type="entry name" value="TESTICULAR SOLUBLE ADENYLYL CYCLASE"/>
    <property type="match status" value="1"/>
</dbReference>
<comment type="caution">
    <text evidence="4">The sequence shown here is derived from an EMBL/GenBank/DDBJ whole genome shotgun (WGS) entry which is preliminary data.</text>
</comment>
<evidence type="ECO:0000256" key="1">
    <source>
        <dbReference type="ARBA" id="ARBA00022741"/>
    </source>
</evidence>
<dbReference type="SUPFAM" id="SSF46894">
    <property type="entry name" value="C-terminal effector domain of the bipartite response regulators"/>
    <property type="match status" value="1"/>
</dbReference>
<dbReference type="InterPro" id="IPR011990">
    <property type="entry name" value="TPR-like_helical_dom_sf"/>
</dbReference>
<protein>
    <submittedName>
        <fullName evidence="4">ATP-binding protein</fullName>
    </submittedName>
</protein>
<name>A0ABW3IU16_9RHOB</name>
<dbReference type="Gene3D" id="3.40.50.300">
    <property type="entry name" value="P-loop containing nucleotide triphosphate hydrolases"/>
    <property type="match status" value="1"/>
</dbReference>
<dbReference type="SMART" id="SM00382">
    <property type="entry name" value="AAA"/>
    <property type="match status" value="1"/>
</dbReference>
<evidence type="ECO:0000313" key="5">
    <source>
        <dbReference type="Proteomes" id="UP001597108"/>
    </source>
</evidence>
<dbReference type="Gene3D" id="1.10.10.10">
    <property type="entry name" value="Winged helix-like DNA-binding domain superfamily/Winged helix DNA-binding domain"/>
    <property type="match status" value="1"/>
</dbReference>
<dbReference type="Pfam" id="PF13191">
    <property type="entry name" value="AAA_16"/>
    <property type="match status" value="1"/>
</dbReference>
<dbReference type="SUPFAM" id="SSF48452">
    <property type="entry name" value="TPR-like"/>
    <property type="match status" value="1"/>
</dbReference>
<evidence type="ECO:0000313" key="4">
    <source>
        <dbReference type="EMBL" id="MFD0981514.1"/>
    </source>
</evidence>
<sequence>MGIPTGPMRSQSIDGERMLLEREKHLDALRRLLDGARVGSGQTVLVTGEAGIGKSTLTRAFLREIDDSARVLRGACEDLTIAEPLAPLLDLAREAGWTLPGSLTSEGSRTALFSEALDVLAEGPGPTVILVEDLHWADDATIDFLRYVSRRIETRPVLLILTSRDDEACAQVLVRRVVGAVAPDMLTRMQLEPLSIQAVSRLAETAGRDAGEIFDLTAGNAFYVTELLRTEAGGHPVSVQDSVLFRADRLDQSARNVLNLVSIFPRRAEWPLVERLSGGGEGIYACLEAGLLEEEDGFVAFRHELARRAVEKALGDTERRHLNQRLLDLLRESTETAHGRLMHHAAIAGDRTAVREFAPKAATEAEMTGSLRQAAAFLALAVETAAELDWRQRGSLFDRYAFAAHQIADYVAAIDAQNAALETYKQAGDIAGEGDSYRRLSRFSWLMGKRALARDYAERAYQTLANMRGPELAMARSTIAQLEVLDYNYPAVAEHCEAAIEIAEEFNRPDIIAHAKNNLGMAVIHVEPQRARELLDESLQISLEIMHSDDVARAYTNRAYVEIALMDLPRALEFATAGRAHSKAHEQEGFWHYQSGTVAWILIFQGRWSEADAYLADAFDGISEVTNRSQSFPEACAIMWLAMRRGEEVDQRAIAYLDGFVAEMDELQRLAAYAEVQGELAWLGQADRDSAMALLERVVDRAGGAPEAVPLSLLWLHKLGGDVDRDLPESVMPPVRHEIAGRWKDAADAWSRAGFRYFEALALAEDDVDARARSVSLLRDMGAEAVLRRLAGYWRDRGLATNYQPPRKVRRDHPSGLTRRQLEVLAALNEGLSNAEIAERLFISAKTVDHHVSAILAQIDVGSRGEAASVARTHGWV</sequence>
<dbReference type="Gene3D" id="1.25.40.10">
    <property type="entry name" value="Tetratricopeptide repeat domain"/>
    <property type="match status" value="2"/>
</dbReference>
<dbReference type="RefSeq" id="WP_386076564.1">
    <property type="nucleotide sequence ID" value="NZ_JBHTJT010000040.1"/>
</dbReference>
<dbReference type="EMBL" id="JBHTJT010000040">
    <property type="protein sequence ID" value="MFD0981514.1"/>
    <property type="molecule type" value="Genomic_DNA"/>
</dbReference>
<evidence type="ECO:0000256" key="2">
    <source>
        <dbReference type="ARBA" id="ARBA00022840"/>
    </source>
</evidence>
<dbReference type="PROSITE" id="PS50043">
    <property type="entry name" value="HTH_LUXR_2"/>
    <property type="match status" value="1"/>
</dbReference>
<dbReference type="GO" id="GO:0005524">
    <property type="term" value="F:ATP binding"/>
    <property type="evidence" value="ECO:0007669"/>
    <property type="project" value="UniProtKB-KW"/>
</dbReference>
<dbReference type="InterPro" id="IPR041664">
    <property type="entry name" value="AAA_16"/>
</dbReference>
<keyword evidence="1" id="KW-0547">Nucleotide-binding</keyword>
<dbReference type="SMART" id="SM00421">
    <property type="entry name" value="HTH_LUXR"/>
    <property type="match status" value="1"/>
</dbReference>
<reference evidence="5" key="1">
    <citation type="journal article" date="2019" name="Int. J. Syst. Evol. Microbiol.">
        <title>The Global Catalogue of Microorganisms (GCM) 10K type strain sequencing project: providing services to taxonomists for standard genome sequencing and annotation.</title>
        <authorList>
            <consortium name="The Broad Institute Genomics Platform"/>
            <consortium name="The Broad Institute Genome Sequencing Center for Infectious Disease"/>
            <person name="Wu L."/>
            <person name="Ma J."/>
        </authorList>
    </citation>
    <scope>NUCLEOTIDE SEQUENCE [LARGE SCALE GENOMIC DNA]</scope>
    <source>
        <strain evidence="5">CCUG 60524</strain>
    </source>
</reference>
<proteinExistence type="predicted"/>
<dbReference type="PANTHER" id="PTHR16305:SF28">
    <property type="entry name" value="GUANYLATE CYCLASE DOMAIN-CONTAINING PROTEIN"/>
    <property type="match status" value="1"/>
</dbReference>
<dbReference type="InterPro" id="IPR027417">
    <property type="entry name" value="P-loop_NTPase"/>
</dbReference>
<dbReference type="SUPFAM" id="SSF52540">
    <property type="entry name" value="P-loop containing nucleoside triphosphate hydrolases"/>
    <property type="match status" value="1"/>
</dbReference>
<dbReference type="Pfam" id="PF00196">
    <property type="entry name" value="GerE"/>
    <property type="match status" value="1"/>
</dbReference>